<proteinExistence type="predicted"/>
<protein>
    <submittedName>
        <fullName evidence="1">SFRICE_024857</fullName>
    </submittedName>
</protein>
<dbReference type="AlphaFoldDB" id="A0A2H1WU88"/>
<evidence type="ECO:0000313" key="1">
    <source>
        <dbReference type="EMBL" id="SOQ56552.1"/>
    </source>
</evidence>
<organism evidence="1">
    <name type="scientific">Spodoptera frugiperda</name>
    <name type="common">Fall armyworm</name>
    <dbReference type="NCBI Taxonomy" id="7108"/>
    <lineage>
        <taxon>Eukaryota</taxon>
        <taxon>Metazoa</taxon>
        <taxon>Ecdysozoa</taxon>
        <taxon>Arthropoda</taxon>
        <taxon>Hexapoda</taxon>
        <taxon>Insecta</taxon>
        <taxon>Pterygota</taxon>
        <taxon>Neoptera</taxon>
        <taxon>Endopterygota</taxon>
        <taxon>Lepidoptera</taxon>
        <taxon>Glossata</taxon>
        <taxon>Ditrysia</taxon>
        <taxon>Noctuoidea</taxon>
        <taxon>Noctuidae</taxon>
        <taxon>Amphipyrinae</taxon>
        <taxon>Spodoptera</taxon>
    </lineage>
</organism>
<name>A0A2H1WU88_SPOFR</name>
<gene>
    <name evidence="1" type="ORF">SFRICE_024857</name>
</gene>
<accession>A0A2H1WU88</accession>
<sequence>MTTHANMLDCLGRGRVWESHASARMGRLDRSDTTAEQKTDVKQRLRCVSLCYNVTLLHVSLLNN</sequence>
<reference evidence="1" key="1">
    <citation type="submission" date="2016-07" db="EMBL/GenBank/DDBJ databases">
        <authorList>
            <person name="Bretaudeau A."/>
        </authorList>
    </citation>
    <scope>NUCLEOTIDE SEQUENCE</scope>
    <source>
        <strain evidence="1">Rice</strain>
        <tissue evidence="1">Whole body</tissue>
    </source>
</reference>
<dbReference type="EMBL" id="ODYU01011055">
    <property type="protein sequence ID" value="SOQ56552.1"/>
    <property type="molecule type" value="Genomic_DNA"/>
</dbReference>